<comment type="caution">
    <text evidence="1">The sequence shown here is derived from an EMBL/GenBank/DDBJ whole genome shotgun (WGS) entry which is preliminary data.</text>
</comment>
<dbReference type="EMBL" id="MCXM01000036">
    <property type="protein sequence ID" value="PMK42948.1"/>
    <property type="molecule type" value="Genomic_DNA"/>
</dbReference>
<reference evidence="1" key="3">
    <citation type="journal article" date="2018" name="Nature">
        <title>A major lineage of non-tailed dsDNA viruses as unrecognized killers of marine bacteria.</title>
        <authorList>
            <person name="Kauffman K.M."/>
            <person name="Hussain F.A."/>
            <person name="Yang J."/>
            <person name="Arevalo P."/>
            <person name="Brown J.M."/>
            <person name="Chang W.K."/>
            <person name="VanInsberghe D."/>
            <person name="Elsherbini J."/>
            <person name="Sharma R.S."/>
            <person name="Cutler M.B."/>
            <person name="Kelly L."/>
            <person name="Polz M.F."/>
        </authorList>
    </citation>
    <scope>NUCLEOTIDE SEQUENCE</scope>
    <source>
        <strain evidence="1">10N.261.52.F7</strain>
    </source>
</reference>
<organism evidence="1">
    <name type="scientific">Vibrio lentus</name>
    <dbReference type="NCBI Taxonomy" id="136468"/>
    <lineage>
        <taxon>Bacteria</taxon>
        <taxon>Pseudomonadati</taxon>
        <taxon>Pseudomonadota</taxon>
        <taxon>Gammaproteobacteria</taxon>
        <taxon>Vibrionales</taxon>
        <taxon>Vibrionaceae</taxon>
        <taxon>Vibrio</taxon>
    </lineage>
</organism>
<gene>
    <name evidence="1" type="ORF">BCT99_25525</name>
</gene>
<reference evidence="1" key="2">
    <citation type="submission" date="2016-07" db="EMBL/GenBank/DDBJ databases">
        <authorList>
            <person name="Kauffman K."/>
            <person name="Arevalo P."/>
            <person name="Polz M.F."/>
        </authorList>
    </citation>
    <scope>NUCLEOTIDE SEQUENCE</scope>
    <source>
        <strain evidence="1">10N.261.52.F7</strain>
    </source>
</reference>
<reference key="1">
    <citation type="submission" date="2016-07" db="EMBL/GenBank/DDBJ databases">
        <title>Nontailed viruses are major unrecognized killers of bacteria in the ocean.</title>
        <authorList>
            <person name="Kauffman K."/>
            <person name="Hussain F."/>
            <person name="Yang J."/>
            <person name="Arevalo P."/>
            <person name="Brown J."/>
            <person name="Cutler M."/>
            <person name="Kelly L."/>
            <person name="Polz M.F."/>
        </authorList>
    </citation>
    <scope>NUCLEOTIDE SEQUENCE [LARGE SCALE GENOMIC DNA]</scope>
    <source>
        <strain>10N.261.52.F7</strain>
    </source>
</reference>
<accession>A0AB36XGV3</accession>
<sequence>MSRWELLQNQKQLNFFIAKASIANLTTVQLRGILMSWKATEKDFFLVVSTEWSTDFSEVEKSLFQRMSVTSLL</sequence>
<evidence type="ECO:0000313" key="1">
    <source>
        <dbReference type="EMBL" id="PMK42948.1"/>
    </source>
</evidence>
<proteinExistence type="predicted"/>
<dbReference type="AlphaFoldDB" id="A0AB36XGV3"/>
<name>A0AB36XGV3_9VIBR</name>
<protein>
    <submittedName>
        <fullName evidence="1">Uncharacterized protein</fullName>
    </submittedName>
</protein>